<dbReference type="STRING" id="869250.J4D9J1"/>
<evidence type="ECO:0000259" key="8">
    <source>
        <dbReference type="PROSITE" id="PS51614"/>
    </source>
</evidence>
<dbReference type="PANTHER" id="PTHR16121:SF2">
    <property type="entry name" value="CAP-SPECIFIC MRNA (NUCLEOSIDE-2'-O-)-METHYLTRANSFERASE 2"/>
    <property type="match status" value="1"/>
</dbReference>
<sequence>MYSHSGPNTSLHNNKRFVFNNNLNKLLSDAKRFPPSTNPCVKCTQKKRSCICDAINSGVGRTPRYEISELRETKSMLNDLRDSLNDVDMEKWSAHTKLLDNTSLVTKHLSELKLNVNGKNEQGVELITNAWLKLYEILEFYNLVEYLKPNFKAEGGVLTSFHISECPGGFVAALNHNLKSKNYSGHLKWFATSLNPYYEGNDPNVVLAEDILFRETYQNWLLGCDNSGNITRSCNIEFIWDHISRPSRHNKAKTPILVDLVTADGSFNCQFDPNNQERLTSSLKFAEVVCALGLLRVGGCFIVKMFNLFEECSLSIFTLLALCFKKIEVYKPLLSKESNSEVYAVCLNFNGITSILLSSLCKFVDQYSNEKNNMSIFPREWVPSGFKAEFVDCSKLFAENQWRNLRNALSLYKTTLNENPYYKDKREFANIFIKQFKIGPISPESRLVKRAQFGQFLISGKDTSSLGHVEKRYYAKYQDRKEYHSMYEALQAKRRSNKKANDVYLHLGSDSDDLYSNSVKEVLKYIQKNRPKGKPEREEGPLEMQFKLDEDVHESLLDDLKNQRYMKENWFSIGNMEAEEFKFSFFCSNDALFELMCLRSYCSRRLPVTTAQECIVKSSSYGEALTDLNSFPNATMVHLALILKNHLNAKNYRCYLEITSNSSQQFPAISLLKRYGIAGSLIYNHAQATQEAEATSEAEAEEDEQSNLFVFENLFELHTILSNFPGEGTVDLCYEYDYSNLLSTGQSYKTLIGEILDSNLKRNCNFIFCDTGDSKSYRELLHKELSAKVVMVAQLIQSLNCLSDSGDMVVRVFTVFTRFTVGILCCLATVFESVYLYRPESVVSWSQETYVVCKNYKDKDNSICRHFFQFLWEVLSSHKKNNQSLLQIIKPFHFTTIAKKLYEFNNVLLNSELYDLMNKNDVFEDYLSSSKEFISSHKLLDFLYPQKLLENKTDIQLLKLQYNNEVINTNNVKRKRVETPIESESEPEPDSPIWSSDNEDQ</sequence>
<evidence type="ECO:0000256" key="2">
    <source>
        <dbReference type="ARBA" id="ARBA00021134"/>
    </source>
</evidence>
<dbReference type="KEGG" id="tot:TOT_030000677"/>
<keyword evidence="5" id="KW-0949">S-adenosyl-L-methionine</keyword>
<dbReference type="InterPro" id="IPR002877">
    <property type="entry name" value="RNA_MeTrfase_FtsJ_dom"/>
</dbReference>
<accession>J4D9J1</accession>
<dbReference type="AlphaFoldDB" id="J4D9J1"/>
<dbReference type="PROSITE" id="PS51614">
    <property type="entry name" value="SAM_MT_ADRIFT"/>
    <property type="match status" value="1"/>
</dbReference>
<dbReference type="GO" id="GO:0005634">
    <property type="term" value="C:nucleus"/>
    <property type="evidence" value="ECO:0007669"/>
    <property type="project" value="UniProtKB-SubCell"/>
</dbReference>
<dbReference type="Gene3D" id="3.40.50.12760">
    <property type="match status" value="2"/>
</dbReference>
<evidence type="ECO:0000256" key="1">
    <source>
        <dbReference type="ARBA" id="ARBA00012770"/>
    </source>
</evidence>
<dbReference type="GO" id="GO:0003676">
    <property type="term" value="F:nucleic acid binding"/>
    <property type="evidence" value="ECO:0007669"/>
    <property type="project" value="UniProtKB-UniRule"/>
</dbReference>
<dbReference type="Pfam" id="PF01728">
    <property type="entry name" value="FtsJ"/>
    <property type="match status" value="2"/>
</dbReference>
<organism evidence="9 10">
    <name type="scientific">Theileria orientalis strain Shintoku</name>
    <dbReference type="NCBI Taxonomy" id="869250"/>
    <lineage>
        <taxon>Eukaryota</taxon>
        <taxon>Sar</taxon>
        <taxon>Alveolata</taxon>
        <taxon>Apicomplexa</taxon>
        <taxon>Aconoidasida</taxon>
        <taxon>Piroplasmida</taxon>
        <taxon>Theileriidae</taxon>
        <taxon>Theileria</taxon>
    </lineage>
</organism>
<dbReference type="GO" id="GO:0004483">
    <property type="term" value="F:methyltransferase cap1 activity"/>
    <property type="evidence" value="ECO:0007669"/>
    <property type="project" value="UniProtKB-UniRule"/>
</dbReference>
<dbReference type="GO" id="GO:0016556">
    <property type="term" value="P:mRNA modification"/>
    <property type="evidence" value="ECO:0007669"/>
    <property type="project" value="UniProtKB-UniRule"/>
</dbReference>
<feature type="domain" description="Adrift-type SAM-dependent 2'-O-MTase" evidence="8">
    <location>
        <begin position="125"/>
        <end position="351"/>
    </location>
</feature>
<dbReference type="InterPro" id="IPR025807">
    <property type="entry name" value="Adrift-typ_MeTrfase"/>
</dbReference>
<dbReference type="eggNOG" id="KOG3674">
    <property type="taxonomic scope" value="Eukaryota"/>
</dbReference>
<evidence type="ECO:0000256" key="5">
    <source>
        <dbReference type="ARBA" id="ARBA00022691"/>
    </source>
</evidence>
<keyword evidence="3" id="KW-0489">Methyltransferase</keyword>
<dbReference type="GO" id="GO:0032259">
    <property type="term" value="P:methylation"/>
    <property type="evidence" value="ECO:0007669"/>
    <property type="project" value="UniProtKB-KW"/>
</dbReference>
<evidence type="ECO:0000256" key="6">
    <source>
        <dbReference type="ARBA" id="ARBA00049477"/>
    </source>
</evidence>
<dbReference type="GO" id="GO:0120550">
    <property type="term" value="F:methyltransferase cap2 activity"/>
    <property type="evidence" value="ECO:0007669"/>
    <property type="project" value="UniProtKB-EC"/>
</dbReference>
<dbReference type="InterPro" id="IPR029063">
    <property type="entry name" value="SAM-dependent_MTases_sf"/>
</dbReference>
<dbReference type="InterPro" id="IPR050851">
    <property type="entry name" value="mRNA_Cap_2O-Ribose_MeTrfase"/>
</dbReference>
<dbReference type="GeneID" id="20715836"/>
<dbReference type="OrthoDB" id="429597at2759"/>
<dbReference type="OMA" id="CINVSNT"/>
<evidence type="ECO:0000256" key="7">
    <source>
        <dbReference type="SAM" id="MobiDB-lite"/>
    </source>
</evidence>
<feature type="region of interest" description="Disordered" evidence="7">
    <location>
        <begin position="975"/>
        <end position="1001"/>
    </location>
</feature>
<keyword evidence="10" id="KW-1185">Reference proteome</keyword>
<comment type="catalytic activity">
    <reaction evidence="6">
        <text>a 5'-end (N(7)-methyl 5'-triphosphoguanosine)-(2'-O-methyl-ribonucleoside)-(ribonucleotide) in mRNA + S-adenosyl-L-methionine = a 5'-end (N(7)-methyl 5'-triphosphoguanosine)-(2'-O-methyl-ribonucleoside)-(2'-O-methyl-ribonucleotide) in mRNA + S-adenosyl-L-homocysteine + H(+)</text>
        <dbReference type="Rhea" id="RHEA:67024"/>
        <dbReference type="Rhea" id="RHEA-COMP:17169"/>
        <dbReference type="Rhea" id="RHEA-COMP:17170"/>
        <dbReference type="ChEBI" id="CHEBI:15378"/>
        <dbReference type="ChEBI" id="CHEBI:57856"/>
        <dbReference type="ChEBI" id="CHEBI:59789"/>
        <dbReference type="ChEBI" id="CHEBI:167612"/>
        <dbReference type="ChEBI" id="CHEBI:167614"/>
        <dbReference type="EC" id="2.1.1.296"/>
    </reaction>
</comment>
<evidence type="ECO:0000313" key="10">
    <source>
        <dbReference type="Proteomes" id="UP000003786"/>
    </source>
</evidence>
<gene>
    <name evidence="9" type="ORF">TOT_030000677</name>
</gene>
<dbReference type="GO" id="GO:0005737">
    <property type="term" value="C:cytoplasm"/>
    <property type="evidence" value="ECO:0007669"/>
    <property type="project" value="TreeGrafter"/>
</dbReference>
<keyword evidence="4" id="KW-0808">Transferase</keyword>
<evidence type="ECO:0000256" key="3">
    <source>
        <dbReference type="ARBA" id="ARBA00022603"/>
    </source>
</evidence>
<dbReference type="eggNOG" id="KOG3673">
    <property type="taxonomic scope" value="Eukaryota"/>
</dbReference>
<dbReference type="GO" id="GO:0006370">
    <property type="term" value="P:7-methylguanosine mRNA capping"/>
    <property type="evidence" value="ECO:0007669"/>
    <property type="project" value="UniProtKB-UniRule"/>
</dbReference>
<dbReference type="VEuPathDB" id="PiroplasmaDB:TOT_030000677"/>
<dbReference type="SUPFAM" id="SSF53335">
    <property type="entry name" value="S-adenosyl-L-methionine-dependent methyltransferases"/>
    <property type="match status" value="1"/>
</dbReference>
<dbReference type="RefSeq" id="XP_009691716.1">
    <property type="nucleotide sequence ID" value="XM_009693421.1"/>
</dbReference>
<protein>
    <recommendedName>
        <fullName evidence="2">Cap-specific mRNA (nucleoside-2'-O-)-methyltransferase 2</fullName>
        <ecNumber evidence="1">2.1.1.296</ecNumber>
    </recommendedName>
</protein>
<proteinExistence type="predicted"/>
<feature type="compositionally biased region" description="Low complexity" evidence="7">
    <location>
        <begin position="991"/>
        <end position="1001"/>
    </location>
</feature>
<reference evidence="9 10" key="1">
    <citation type="journal article" date="2012" name="MBio">
        <title>Comparative genome analysis of three eukaryotic parasites with differing abilities to transform leukocytes reveals key mediators of Theileria-induced leukocyte transformation.</title>
        <authorList>
            <person name="Hayashida K."/>
            <person name="Hara Y."/>
            <person name="Abe T."/>
            <person name="Yamasaki C."/>
            <person name="Toyoda A."/>
            <person name="Kosuge T."/>
            <person name="Suzuki Y."/>
            <person name="Sato Y."/>
            <person name="Kawashima S."/>
            <person name="Katayama T."/>
            <person name="Wakaguri H."/>
            <person name="Inoue N."/>
            <person name="Homma K."/>
            <person name="Tada-Umezaki M."/>
            <person name="Yagi Y."/>
            <person name="Fujii Y."/>
            <person name="Habara T."/>
            <person name="Kanehisa M."/>
            <person name="Watanabe H."/>
            <person name="Ito K."/>
            <person name="Gojobori T."/>
            <person name="Sugawara H."/>
            <person name="Imanishi T."/>
            <person name="Weir W."/>
            <person name="Gardner M."/>
            <person name="Pain A."/>
            <person name="Shiels B."/>
            <person name="Hattori M."/>
            <person name="Nene V."/>
            <person name="Sugimoto C."/>
        </authorList>
    </citation>
    <scope>NUCLEOTIDE SEQUENCE [LARGE SCALE GENOMIC DNA]</scope>
    <source>
        <strain evidence="9 10">Shintoku</strain>
    </source>
</reference>
<dbReference type="EMBL" id="AP011948">
    <property type="protein sequence ID" value="BAM41415.1"/>
    <property type="molecule type" value="Genomic_DNA"/>
</dbReference>
<dbReference type="PANTHER" id="PTHR16121">
    <property type="entry name" value="CAP-SPECIFIC MRNA (NUCLEOSIDE-2'-O-)-METHYLTRANSFERASE 1-RELATED"/>
    <property type="match status" value="1"/>
</dbReference>
<name>J4D9J1_THEOR</name>
<dbReference type="EC" id="2.1.1.296" evidence="1"/>
<evidence type="ECO:0000256" key="4">
    <source>
        <dbReference type="ARBA" id="ARBA00022679"/>
    </source>
</evidence>
<dbReference type="Proteomes" id="UP000003786">
    <property type="component" value="Chromosome 3"/>
</dbReference>
<evidence type="ECO:0000313" key="9">
    <source>
        <dbReference type="EMBL" id="BAM41415.1"/>
    </source>
</evidence>